<dbReference type="GO" id="GO:0102039">
    <property type="term" value="F:NADH-dependent peroxiredoxin activity"/>
    <property type="evidence" value="ECO:0007669"/>
    <property type="project" value="UniProtKB-EC"/>
</dbReference>
<dbReference type="GO" id="GO:0005829">
    <property type="term" value="C:cytosol"/>
    <property type="evidence" value="ECO:0007669"/>
    <property type="project" value="TreeGrafter"/>
</dbReference>
<evidence type="ECO:0000256" key="2">
    <source>
        <dbReference type="ARBA" id="ARBA00013021"/>
    </source>
</evidence>
<evidence type="ECO:0000256" key="5">
    <source>
        <dbReference type="ARBA" id="ARBA00022862"/>
    </source>
</evidence>
<evidence type="ECO:0000256" key="9">
    <source>
        <dbReference type="ARBA" id="ARBA00047572"/>
    </source>
</evidence>
<evidence type="ECO:0000256" key="10">
    <source>
        <dbReference type="PIRSR" id="PIRSR000239-1"/>
    </source>
</evidence>
<dbReference type="GO" id="GO:0006979">
    <property type="term" value="P:response to oxidative stress"/>
    <property type="evidence" value="ECO:0007669"/>
    <property type="project" value="TreeGrafter"/>
</dbReference>
<feature type="active site" description="Cysteine sulfenic acid (-SOH) intermediate; for peroxidase activity" evidence="10">
    <location>
        <position position="45"/>
    </location>
</feature>
<keyword evidence="6" id="KW-0560">Oxidoreductase</keyword>
<dbReference type="InterPro" id="IPR036249">
    <property type="entry name" value="Thioredoxin-like_sf"/>
</dbReference>
<protein>
    <recommendedName>
        <fullName evidence="3">Alkyl hydroperoxide reductase C</fullName>
        <ecNumber evidence="2">1.11.1.26</ecNumber>
    </recommendedName>
    <alternativeName>
        <fullName evidence="8">Peroxiredoxin</fullName>
    </alternativeName>
</protein>
<proteinExistence type="predicted"/>
<dbReference type="InterPro" id="IPR000866">
    <property type="entry name" value="AhpC/TSA"/>
</dbReference>
<reference evidence="12" key="1">
    <citation type="journal article" date="2000" name="Appl. Environ. Microbiol.">
        <title>Cospeciation of psyllids and their primary prokaryotic endosymbionts.</title>
        <authorList>
            <person name="Thao M.L."/>
            <person name="Moran N.A."/>
            <person name="Abbot P."/>
            <person name="Brennan E.B."/>
            <person name="Burckhardt D.H."/>
            <person name="Baumann P."/>
        </authorList>
    </citation>
    <scope>NUCLEOTIDE SEQUENCE</scope>
</reference>
<evidence type="ECO:0000256" key="8">
    <source>
        <dbReference type="ARBA" id="ARBA00032077"/>
    </source>
</evidence>
<dbReference type="InterPro" id="IPR050217">
    <property type="entry name" value="Peroxiredoxin"/>
</dbReference>
<dbReference type="GO" id="GO:0042744">
    <property type="term" value="P:hydrogen peroxide catabolic process"/>
    <property type="evidence" value="ECO:0007669"/>
    <property type="project" value="TreeGrafter"/>
</dbReference>
<organism evidence="12">
    <name type="scientific">Carsonella ruddii</name>
    <dbReference type="NCBI Taxonomy" id="114186"/>
    <lineage>
        <taxon>Bacteria</taxon>
        <taxon>Pseudomonadati</taxon>
        <taxon>Pseudomonadota</taxon>
        <taxon>Gammaproteobacteria</taxon>
        <taxon>Oceanospirillales</taxon>
        <taxon>Halomonadaceae</taxon>
        <taxon>Zymobacter group</taxon>
        <taxon>Candidatus Carsonella</taxon>
    </lineage>
</organism>
<dbReference type="GO" id="GO:0045454">
    <property type="term" value="P:cell redox homeostasis"/>
    <property type="evidence" value="ECO:0007669"/>
    <property type="project" value="TreeGrafter"/>
</dbReference>
<keyword evidence="5" id="KW-0049">Antioxidant</keyword>
<dbReference type="CDD" id="cd03015">
    <property type="entry name" value="PRX_Typ2cys"/>
    <property type="match status" value="1"/>
</dbReference>
<evidence type="ECO:0000259" key="11">
    <source>
        <dbReference type="PROSITE" id="PS51352"/>
    </source>
</evidence>
<keyword evidence="4" id="KW-0575">Peroxidase</keyword>
<dbReference type="EMBL" id="AF211124">
    <property type="protein sequence ID" value="AAK15374.1"/>
    <property type="molecule type" value="Genomic_DNA"/>
</dbReference>
<evidence type="ECO:0000313" key="12">
    <source>
        <dbReference type="EMBL" id="AAK15374.1"/>
    </source>
</evidence>
<evidence type="ECO:0000256" key="1">
    <source>
        <dbReference type="ARBA" id="ARBA00011654"/>
    </source>
</evidence>
<evidence type="ECO:0000256" key="4">
    <source>
        <dbReference type="ARBA" id="ARBA00022559"/>
    </source>
</evidence>
<feature type="domain" description="Thioredoxin" evidence="11">
    <location>
        <begin position="1"/>
        <end position="153"/>
    </location>
</feature>
<dbReference type="EC" id="1.11.1.26" evidence="2"/>
<dbReference type="GO" id="GO:0008379">
    <property type="term" value="F:thioredoxin peroxidase activity"/>
    <property type="evidence" value="ECO:0007669"/>
    <property type="project" value="TreeGrafter"/>
</dbReference>
<dbReference type="PANTHER" id="PTHR10681">
    <property type="entry name" value="THIOREDOXIN PEROXIDASE"/>
    <property type="match status" value="1"/>
</dbReference>
<dbReference type="SUPFAM" id="SSF52833">
    <property type="entry name" value="Thioredoxin-like"/>
    <property type="match status" value="1"/>
</dbReference>
<evidence type="ECO:0000256" key="3">
    <source>
        <dbReference type="ARBA" id="ARBA00017462"/>
    </source>
</evidence>
<dbReference type="PIRSF" id="PIRSF000239">
    <property type="entry name" value="AHPC"/>
    <property type="match status" value="1"/>
</dbReference>
<evidence type="ECO:0000256" key="6">
    <source>
        <dbReference type="ARBA" id="ARBA00023002"/>
    </source>
</evidence>
<comment type="subunit">
    <text evidence="1">Homodimer; disulfide-linked, upon oxidation. 5 homodimers assemble to form a ring-like decamer.</text>
</comment>
<evidence type="ECO:0000256" key="7">
    <source>
        <dbReference type="ARBA" id="ARBA00023284"/>
    </source>
</evidence>
<name>Q9AJ00_CARRU</name>
<dbReference type="InterPro" id="IPR013766">
    <property type="entry name" value="Thioredoxin_domain"/>
</dbReference>
<dbReference type="PANTHER" id="PTHR10681:SF121">
    <property type="entry name" value="ALKYL HYDROPEROXIDE REDUCTASE C"/>
    <property type="match status" value="1"/>
</dbReference>
<dbReference type="Pfam" id="PF00578">
    <property type="entry name" value="AhpC-TSA"/>
    <property type="match status" value="1"/>
</dbReference>
<dbReference type="AlphaFoldDB" id="Q9AJ00"/>
<sequence length="176" mass="21108">MLNTRIKPFKNISYYKKKFYEIKEIDLKSNWNVFFFYPYSYSFICPLELKNISNKIKEFKNLNTKIYAISNDSHFVQKNWIENELKFINFPFISDFNHKISNNFNILNKKDGNCLRSTIIIDKNLIIKYINIVDDSIGRSIDEILKNIKMLQFINTNENKLCPYSWNNDSKSIEIN</sequence>
<keyword evidence="7" id="KW-0676">Redox-active center</keyword>
<dbReference type="InterPro" id="IPR024706">
    <property type="entry name" value="Peroxiredoxin_AhpC-typ"/>
</dbReference>
<dbReference type="Gene3D" id="3.40.30.10">
    <property type="entry name" value="Glutaredoxin"/>
    <property type="match status" value="1"/>
</dbReference>
<dbReference type="GO" id="GO:0033554">
    <property type="term" value="P:cellular response to stress"/>
    <property type="evidence" value="ECO:0007669"/>
    <property type="project" value="TreeGrafter"/>
</dbReference>
<gene>
    <name evidence="12" type="primary">ahpC</name>
</gene>
<accession>Q9AJ00</accession>
<reference evidence="12" key="2">
    <citation type="journal article" date="2001" name="J. Bacteriol.">
        <title>Degenerative minimalism in the genome of a psyllid endosymbiont.</title>
        <authorList>
            <person name="Clark M.A."/>
            <person name="Baumann L."/>
            <person name="Thao M.L."/>
            <person name="Moran N.A."/>
            <person name="Baumann P."/>
        </authorList>
    </citation>
    <scope>NUCLEOTIDE SEQUENCE</scope>
</reference>
<comment type="catalytic activity">
    <reaction evidence="9">
        <text>a hydroperoxide + NADH + H(+) = an alcohol + NAD(+) + H2O</text>
        <dbReference type="Rhea" id="RHEA:62628"/>
        <dbReference type="ChEBI" id="CHEBI:15377"/>
        <dbReference type="ChEBI" id="CHEBI:15378"/>
        <dbReference type="ChEBI" id="CHEBI:30879"/>
        <dbReference type="ChEBI" id="CHEBI:35924"/>
        <dbReference type="ChEBI" id="CHEBI:57540"/>
        <dbReference type="ChEBI" id="CHEBI:57945"/>
        <dbReference type="EC" id="1.11.1.26"/>
    </reaction>
</comment>
<dbReference type="PROSITE" id="PS51352">
    <property type="entry name" value="THIOREDOXIN_2"/>
    <property type="match status" value="1"/>
</dbReference>